<feature type="domain" description="Carrier" evidence="1">
    <location>
        <begin position="8"/>
        <end position="55"/>
    </location>
</feature>
<keyword evidence="3" id="KW-1185">Reference proteome</keyword>
<evidence type="ECO:0000313" key="3">
    <source>
        <dbReference type="Proteomes" id="UP001432014"/>
    </source>
</evidence>
<dbReference type="Pfam" id="PF00550">
    <property type="entry name" value="PP-binding"/>
    <property type="match status" value="1"/>
</dbReference>
<dbReference type="Proteomes" id="UP001432014">
    <property type="component" value="Chromosome"/>
</dbReference>
<dbReference type="InterPro" id="IPR009081">
    <property type="entry name" value="PP-bd_ACP"/>
</dbReference>
<dbReference type="RefSeq" id="WP_329499287.1">
    <property type="nucleotide sequence ID" value="NZ_CP108460.1"/>
</dbReference>
<name>A0ABZ1W5S7_9ACTN</name>
<dbReference type="InterPro" id="IPR036736">
    <property type="entry name" value="ACP-like_sf"/>
</dbReference>
<accession>A0ABZ1W5S7</accession>
<reference evidence="2 3" key="1">
    <citation type="submission" date="2022-10" db="EMBL/GenBank/DDBJ databases">
        <title>The complete genomes of actinobacterial strains from the NBC collection.</title>
        <authorList>
            <person name="Joergensen T.S."/>
            <person name="Alvarez Arevalo M."/>
            <person name="Sterndorff E.B."/>
            <person name="Faurdal D."/>
            <person name="Vuksanovic O."/>
            <person name="Mourched A.-S."/>
            <person name="Charusanti P."/>
            <person name="Shaw S."/>
            <person name="Blin K."/>
            <person name="Weber T."/>
        </authorList>
    </citation>
    <scope>NUCLEOTIDE SEQUENCE [LARGE SCALE GENOMIC DNA]</scope>
    <source>
        <strain evidence="2 3">NBC_01247</strain>
    </source>
</reference>
<evidence type="ECO:0000313" key="2">
    <source>
        <dbReference type="EMBL" id="WUS56100.1"/>
    </source>
</evidence>
<dbReference type="SUPFAM" id="SSF47336">
    <property type="entry name" value="ACP-like"/>
    <property type="match status" value="1"/>
</dbReference>
<evidence type="ECO:0000259" key="1">
    <source>
        <dbReference type="Pfam" id="PF00550"/>
    </source>
</evidence>
<protein>
    <submittedName>
        <fullName evidence="2">Acyl carrier protein</fullName>
    </submittedName>
</protein>
<gene>
    <name evidence="2" type="ORF">OG469_11530</name>
</gene>
<dbReference type="Gene3D" id="1.10.1200.10">
    <property type="entry name" value="ACP-like"/>
    <property type="match status" value="1"/>
</dbReference>
<sequence>MSVSYRIISDCLTTEFAVAPERVTPDATLEQLQLDSLALVELSLMVEERFGVTVADIRGDVTLAGLAALADRSGVLPEPAGAGPDGAR</sequence>
<proteinExistence type="predicted"/>
<organism evidence="2 3">
    <name type="scientific">Kitasatospora herbaricolor</name>
    <dbReference type="NCBI Taxonomy" id="68217"/>
    <lineage>
        <taxon>Bacteria</taxon>
        <taxon>Bacillati</taxon>
        <taxon>Actinomycetota</taxon>
        <taxon>Actinomycetes</taxon>
        <taxon>Kitasatosporales</taxon>
        <taxon>Streptomycetaceae</taxon>
        <taxon>Kitasatospora</taxon>
    </lineage>
</organism>
<dbReference type="EMBL" id="CP108482">
    <property type="protein sequence ID" value="WUS56100.1"/>
    <property type="molecule type" value="Genomic_DNA"/>
</dbReference>